<protein>
    <submittedName>
        <fullName evidence="1">Uncharacterized protein</fullName>
    </submittedName>
</protein>
<dbReference type="OrthoDB" id="4156665at2759"/>
<dbReference type="EMBL" id="EQ962661">
    <property type="protein sequence ID" value="EED11840.1"/>
    <property type="molecule type" value="Genomic_DNA"/>
</dbReference>
<dbReference type="InParanoid" id="B8MUG8"/>
<name>B8MUG8_TALSN</name>
<dbReference type="HOGENOM" id="CLU_1595659_0_0_1"/>
<sequence length="167" mass="19403">MLWLPTIMAENSESKLKPTSNIPGADIPTYIKDRDDECPHLLGDFENFITSILEPHKNRILLRNKHAPHSDLMPTLNRLSHRLLKLVSLTTGQAHPSCPESVLRYHLLTSSQLDDLARYYHQIWPPTPETYQYPKIIIPWIGTEEQDTIDIETKRERIGRFIGLRRT</sequence>
<proteinExistence type="predicted"/>
<gene>
    <name evidence="1" type="ORF">TSTA_110200</name>
</gene>
<dbReference type="PhylomeDB" id="B8MUG8"/>
<reference evidence="2" key="1">
    <citation type="journal article" date="2015" name="Genome Announc.">
        <title>Genome sequence of the AIDS-associated pathogen Penicillium marneffei (ATCC18224) and its near taxonomic relative Talaromyces stipitatus (ATCC10500).</title>
        <authorList>
            <person name="Nierman W.C."/>
            <person name="Fedorova-Abrams N.D."/>
            <person name="Andrianopoulos A."/>
        </authorList>
    </citation>
    <scope>NUCLEOTIDE SEQUENCE [LARGE SCALE GENOMIC DNA]</scope>
    <source>
        <strain evidence="2">ATCC 10500 / CBS 375.48 / QM 6759 / NRRL 1006</strain>
    </source>
</reference>
<dbReference type="Proteomes" id="UP000001745">
    <property type="component" value="Unassembled WGS sequence"/>
</dbReference>
<dbReference type="eggNOG" id="ENOG502STXT">
    <property type="taxonomic scope" value="Eukaryota"/>
</dbReference>
<evidence type="ECO:0000313" key="2">
    <source>
        <dbReference type="Proteomes" id="UP000001745"/>
    </source>
</evidence>
<dbReference type="GeneID" id="8107252"/>
<accession>B8MUG8</accession>
<dbReference type="VEuPathDB" id="FungiDB:TSTA_110200"/>
<keyword evidence="2" id="KW-1185">Reference proteome</keyword>
<dbReference type="RefSeq" id="XP_002488596.1">
    <property type="nucleotide sequence ID" value="XM_002488551.1"/>
</dbReference>
<evidence type="ECO:0000313" key="1">
    <source>
        <dbReference type="EMBL" id="EED11840.1"/>
    </source>
</evidence>
<organism evidence="1 2">
    <name type="scientific">Talaromyces stipitatus (strain ATCC 10500 / CBS 375.48 / QM 6759 / NRRL 1006)</name>
    <name type="common">Penicillium stipitatum</name>
    <dbReference type="NCBI Taxonomy" id="441959"/>
    <lineage>
        <taxon>Eukaryota</taxon>
        <taxon>Fungi</taxon>
        <taxon>Dikarya</taxon>
        <taxon>Ascomycota</taxon>
        <taxon>Pezizomycotina</taxon>
        <taxon>Eurotiomycetes</taxon>
        <taxon>Eurotiomycetidae</taxon>
        <taxon>Eurotiales</taxon>
        <taxon>Trichocomaceae</taxon>
        <taxon>Talaromyces</taxon>
        <taxon>Talaromyces sect. Talaromyces</taxon>
    </lineage>
</organism>
<dbReference type="AlphaFoldDB" id="B8MUG8"/>